<dbReference type="KEGG" id="ica:Intca_3287"/>
<reference evidence="4 5" key="1">
    <citation type="journal article" date="2010" name="Stand. Genomic Sci.">
        <title>Complete genome sequence of Intrasporangium calvum type strain (7 KIP).</title>
        <authorList>
            <person name="Del Rio T.G."/>
            <person name="Chertkov O."/>
            <person name="Yasawong M."/>
            <person name="Lucas S."/>
            <person name="Deshpande S."/>
            <person name="Cheng J.F."/>
            <person name="Detter C."/>
            <person name="Tapia R."/>
            <person name="Han C."/>
            <person name="Goodwin L."/>
            <person name="Pitluck S."/>
            <person name="Liolios K."/>
            <person name="Ivanova N."/>
            <person name="Mavromatis K."/>
            <person name="Pati A."/>
            <person name="Chen A."/>
            <person name="Palaniappan K."/>
            <person name="Land M."/>
            <person name="Hauser L."/>
            <person name="Chang Y.J."/>
            <person name="Jeffries C.D."/>
            <person name="Rohde M."/>
            <person name="Pukall R."/>
            <person name="Sikorski J."/>
            <person name="Goker M."/>
            <person name="Woyke T."/>
            <person name="Bristow J."/>
            <person name="Eisen J.A."/>
            <person name="Markowitz V."/>
            <person name="Hugenholtz P."/>
            <person name="Kyrpides N.C."/>
            <person name="Klenk H.P."/>
            <person name="Lapidus A."/>
        </authorList>
    </citation>
    <scope>NUCLEOTIDE SEQUENCE [LARGE SCALE GENOMIC DNA]</scope>
    <source>
        <strain evidence="5">ATCC 23552 / DSM 43043 / JCM 3097 / NBRC 12989 / 7 KIP</strain>
    </source>
</reference>
<feature type="transmembrane region" description="Helical" evidence="1">
    <location>
        <begin position="214"/>
        <end position="230"/>
    </location>
</feature>
<dbReference type="Pfam" id="PF19040">
    <property type="entry name" value="SGNH"/>
    <property type="match status" value="1"/>
</dbReference>
<feature type="transmembrane region" description="Helical" evidence="1">
    <location>
        <begin position="365"/>
        <end position="385"/>
    </location>
</feature>
<feature type="transmembrane region" description="Helical" evidence="1">
    <location>
        <begin position="298"/>
        <end position="316"/>
    </location>
</feature>
<keyword evidence="4" id="KW-0012">Acyltransferase</keyword>
<dbReference type="Pfam" id="PF01757">
    <property type="entry name" value="Acyl_transf_3"/>
    <property type="match status" value="1"/>
</dbReference>
<dbReference type="AlphaFoldDB" id="E6SDT9"/>
<gene>
    <name evidence="4" type="ordered locus">Intca_3287</name>
</gene>
<dbReference type="EMBL" id="CP002343">
    <property type="protein sequence ID" value="ADU49770.1"/>
    <property type="molecule type" value="Genomic_DNA"/>
</dbReference>
<accession>E6SDT9</accession>
<feature type="transmembrane region" description="Helical" evidence="1">
    <location>
        <begin position="237"/>
        <end position="256"/>
    </location>
</feature>
<proteinExistence type="predicted"/>
<dbReference type="InterPro" id="IPR002656">
    <property type="entry name" value="Acyl_transf_3_dom"/>
</dbReference>
<dbReference type="eggNOG" id="COG1835">
    <property type="taxonomic scope" value="Bacteria"/>
</dbReference>
<feature type="transmembrane region" description="Helical" evidence="1">
    <location>
        <begin position="176"/>
        <end position="194"/>
    </location>
</feature>
<evidence type="ECO:0000313" key="4">
    <source>
        <dbReference type="EMBL" id="ADU49770.1"/>
    </source>
</evidence>
<dbReference type="STRING" id="710696.Intca_3287"/>
<feature type="transmembrane region" description="Helical" evidence="1">
    <location>
        <begin position="82"/>
        <end position="101"/>
    </location>
</feature>
<organism evidence="4 5">
    <name type="scientific">Intrasporangium calvum (strain ATCC 23552 / DSM 43043 / JCM 3097 / NBRC 12989 / NCIMB 10167 / NRRL B-3866 / 7 KIP)</name>
    <dbReference type="NCBI Taxonomy" id="710696"/>
    <lineage>
        <taxon>Bacteria</taxon>
        <taxon>Bacillati</taxon>
        <taxon>Actinomycetota</taxon>
        <taxon>Actinomycetes</taxon>
        <taxon>Micrococcales</taxon>
        <taxon>Intrasporangiaceae</taxon>
        <taxon>Intrasporangium</taxon>
    </lineage>
</organism>
<protein>
    <submittedName>
        <fullName evidence="4">Acyltransferase 3</fullName>
    </submittedName>
</protein>
<feature type="transmembrane region" description="Helical" evidence="1">
    <location>
        <begin position="268"/>
        <end position="286"/>
    </location>
</feature>
<name>E6SDT9_INTC7</name>
<keyword evidence="1" id="KW-1133">Transmembrane helix</keyword>
<feature type="transmembrane region" description="Helical" evidence="1">
    <location>
        <begin position="18"/>
        <end position="34"/>
    </location>
</feature>
<keyword evidence="5" id="KW-1185">Reference proteome</keyword>
<dbReference type="PANTHER" id="PTHR23028:SF53">
    <property type="entry name" value="ACYL_TRANSF_3 DOMAIN-CONTAINING PROTEIN"/>
    <property type="match status" value="1"/>
</dbReference>
<dbReference type="InterPro" id="IPR043968">
    <property type="entry name" value="SGNH"/>
</dbReference>
<feature type="transmembrane region" description="Helical" evidence="1">
    <location>
        <begin position="328"/>
        <end position="344"/>
    </location>
</feature>
<keyword evidence="1" id="KW-0472">Membrane</keyword>
<feature type="domain" description="SGNH" evidence="3">
    <location>
        <begin position="458"/>
        <end position="672"/>
    </location>
</feature>
<dbReference type="InterPro" id="IPR050879">
    <property type="entry name" value="Acyltransferase_3"/>
</dbReference>
<dbReference type="GO" id="GO:0009103">
    <property type="term" value="P:lipopolysaccharide biosynthetic process"/>
    <property type="evidence" value="ECO:0007669"/>
    <property type="project" value="TreeGrafter"/>
</dbReference>
<keyword evidence="4" id="KW-0808">Transferase</keyword>
<dbReference type="HOGENOM" id="CLU_005679_10_1_11"/>
<evidence type="ECO:0000256" key="1">
    <source>
        <dbReference type="SAM" id="Phobius"/>
    </source>
</evidence>
<feature type="transmembrane region" description="Helical" evidence="1">
    <location>
        <begin position="153"/>
        <end position="169"/>
    </location>
</feature>
<evidence type="ECO:0000313" key="5">
    <source>
        <dbReference type="Proteomes" id="UP000008914"/>
    </source>
</evidence>
<feature type="transmembrane region" description="Helical" evidence="1">
    <location>
        <begin position="40"/>
        <end position="61"/>
    </location>
</feature>
<dbReference type="GO" id="GO:0016747">
    <property type="term" value="F:acyltransferase activity, transferring groups other than amino-acyl groups"/>
    <property type="evidence" value="ECO:0007669"/>
    <property type="project" value="InterPro"/>
</dbReference>
<sequence>MSSASTKPRSVMRGDIEGLRSVAVLFVLIYHLGVDRLSGGFAGVDVFFVISGFLITSGLLTEAERSGTVSLLKFYARRARRLLPAATVVLVFTALVGWLVMPRSQLGDLSTDVIAAALYVVNWALAFRAVDYLAEDAAVSPVQHYWSLSVEEQFYVVIPVMMILLAWVARRFGFSIRRIIAVAIALIVAVSLIYSVRHTDTAPQTAYFYSTTRAWELGIGSLLACAVPLLRRMTDRAALVVAAVGLALVLGSGLVISTQTPWPGSAALFPTVGTAAVIAAGVANPLTPVGRLLSVRPMVWIGGLSYSIYLWHWPLIILSGQVVDLTRWHKVLIAVASVGFAWLSKHLIEDPIRFGPLFARRTGPTLAMGAAGMALSLAAASVVYAQAPQEEVRPAAARGAAALGFGPDLKEPARPLQDSSPEITRSGKLYPDPALAPKDVPAYYADGCQVAVGVVAIDPSCVYGDKAGSVTVALVGDSKLGQWFDVFNDIAKEKGWRLELYLKSACPFNPAQSAEDCGTFNDNVLKRLTSAAGRVDMVMTSTVKGGDSEGRAQKSFVTGYDDFWKRLEAVGTRVIAISDSPAPSGDVPVYECADKHPDDLLSCAFPANDGRGSAALKEAVALRDGRQWIDLNPWVCPPMTDGQCPVAIGGVLVYRQGSHVTKTYADTMRPLVEMLFERAGLFDR</sequence>
<dbReference type="Proteomes" id="UP000008914">
    <property type="component" value="Chromosome"/>
</dbReference>
<dbReference type="GO" id="GO:0016020">
    <property type="term" value="C:membrane"/>
    <property type="evidence" value="ECO:0007669"/>
    <property type="project" value="TreeGrafter"/>
</dbReference>
<evidence type="ECO:0000259" key="3">
    <source>
        <dbReference type="Pfam" id="PF19040"/>
    </source>
</evidence>
<dbReference type="PANTHER" id="PTHR23028">
    <property type="entry name" value="ACETYLTRANSFERASE"/>
    <property type="match status" value="1"/>
</dbReference>
<evidence type="ECO:0000259" key="2">
    <source>
        <dbReference type="Pfam" id="PF01757"/>
    </source>
</evidence>
<keyword evidence="1" id="KW-0812">Transmembrane</keyword>
<feature type="domain" description="Acyltransferase 3" evidence="2">
    <location>
        <begin position="15"/>
        <end position="343"/>
    </location>
</feature>